<dbReference type="EMBL" id="JABRWJ010000007">
    <property type="protein sequence ID" value="NRF70014.1"/>
    <property type="molecule type" value="Genomic_DNA"/>
</dbReference>
<keyword evidence="1" id="KW-1133">Transmembrane helix</keyword>
<evidence type="ECO:0000313" key="2">
    <source>
        <dbReference type="EMBL" id="NRF70014.1"/>
    </source>
</evidence>
<feature type="transmembrane region" description="Helical" evidence="1">
    <location>
        <begin position="26"/>
        <end position="47"/>
    </location>
</feature>
<sequence length="315" mass="34420">MIARLRSYLENRLPRSDSWTLGQGNIYILPTRAGWAFAVTLIVMLLASINYQLNLGFALTFLLCGAGLVAMHQTHANLRRLTLRVKSPQPVFAGERALLEVVLSNPGRERNGLGLGVYRAGHQGMAWVDVPTQGSSSARLAFVPARRGLHTLPTLMAETNFPLGLFRAWTVWRPAGQVLVYPKPEHPAHALPASQPAIGGLPQAQVRSGGEFDGVRAYRRGDTLRQVVWKKTAKSGEMISRDTSTAANRELWLDFQLTALAETEARLSRLAGWVLAAEQRGASFGLRLPDQELGCAGGDAQRRAALEALALWRAA</sequence>
<keyword evidence="1" id="KW-0472">Membrane</keyword>
<dbReference type="Proteomes" id="UP000737171">
    <property type="component" value="Unassembled WGS sequence"/>
</dbReference>
<evidence type="ECO:0000313" key="3">
    <source>
        <dbReference type="Proteomes" id="UP000737171"/>
    </source>
</evidence>
<organism evidence="2 3">
    <name type="scientific">Pseudaquabacterium terrae</name>
    <dbReference type="NCBI Taxonomy" id="2732868"/>
    <lineage>
        <taxon>Bacteria</taxon>
        <taxon>Pseudomonadati</taxon>
        <taxon>Pseudomonadota</taxon>
        <taxon>Betaproteobacteria</taxon>
        <taxon>Burkholderiales</taxon>
        <taxon>Sphaerotilaceae</taxon>
        <taxon>Pseudaquabacterium</taxon>
    </lineage>
</organism>
<comment type="caution">
    <text evidence="2">The sequence shown here is derived from an EMBL/GenBank/DDBJ whole genome shotgun (WGS) entry which is preliminary data.</text>
</comment>
<name>A0ABX2ENF2_9BURK</name>
<gene>
    <name evidence="2" type="ORF">HLB44_23705</name>
</gene>
<dbReference type="PANTHER" id="PTHR34351">
    <property type="entry name" value="SLR1927 PROTEIN-RELATED"/>
    <property type="match status" value="1"/>
</dbReference>
<protein>
    <submittedName>
        <fullName evidence="2">DUF58 domain-containing protein</fullName>
    </submittedName>
</protein>
<feature type="transmembrane region" description="Helical" evidence="1">
    <location>
        <begin position="53"/>
        <end position="71"/>
    </location>
</feature>
<keyword evidence="1" id="KW-0812">Transmembrane</keyword>
<dbReference type="RefSeq" id="WP_173128049.1">
    <property type="nucleotide sequence ID" value="NZ_JABRWJ010000007.1"/>
</dbReference>
<keyword evidence="3" id="KW-1185">Reference proteome</keyword>
<evidence type="ECO:0000256" key="1">
    <source>
        <dbReference type="SAM" id="Phobius"/>
    </source>
</evidence>
<proteinExistence type="predicted"/>
<reference evidence="2 3" key="1">
    <citation type="submission" date="2020-05" db="EMBL/GenBank/DDBJ databases">
        <title>Aquincola sp. isolate from soil.</title>
        <authorList>
            <person name="Han J."/>
            <person name="Kim D.-U."/>
        </authorList>
    </citation>
    <scope>NUCLEOTIDE SEQUENCE [LARGE SCALE GENOMIC DNA]</scope>
    <source>
        <strain evidence="2 3">S2</strain>
    </source>
</reference>
<accession>A0ABX2ENF2</accession>
<dbReference type="PANTHER" id="PTHR34351:SF1">
    <property type="entry name" value="SLR1927 PROTEIN"/>
    <property type="match status" value="1"/>
</dbReference>